<dbReference type="GO" id="GO:0003690">
    <property type="term" value="F:double-stranded DNA binding"/>
    <property type="evidence" value="ECO:0007669"/>
    <property type="project" value="TreeGrafter"/>
</dbReference>
<dbReference type="CDD" id="cd02019">
    <property type="entry name" value="NK"/>
    <property type="match status" value="1"/>
</dbReference>
<evidence type="ECO:0000313" key="2">
    <source>
        <dbReference type="EMBL" id="OZJ03627.1"/>
    </source>
</evidence>
<reference evidence="2 3" key="1">
    <citation type="journal article" date="2017" name="Mycologia">
        <title>Bifiguratus adelaidae, gen. et sp. nov., a new member of Mucoromycotina in endophytic and soil-dwelling habitats.</title>
        <authorList>
            <person name="Torres-Cruz T.J."/>
            <person name="Billingsley Tobias T.L."/>
            <person name="Almatruk M."/>
            <person name="Hesse C."/>
            <person name="Kuske C.R."/>
            <person name="Desiro A."/>
            <person name="Benucci G.M."/>
            <person name="Bonito G."/>
            <person name="Stajich J.E."/>
            <person name="Dunlap C."/>
            <person name="Arnold A.E."/>
            <person name="Porras-Alfaro A."/>
        </authorList>
    </citation>
    <scope>NUCLEOTIDE SEQUENCE [LARGE SCALE GENOMIC DNA]</scope>
    <source>
        <strain evidence="2 3">AZ0501</strain>
    </source>
</reference>
<dbReference type="AlphaFoldDB" id="A0A261XZ32"/>
<dbReference type="PANTHER" id="PTHR12083:SF9">
    <property type="entry name" value="BIFUNCTIONAL POLYNUCLEOTIDE PHOSPHATASE_KINASE"/>
    <property type="match status" value="1"/>
</dbReference>
<dbReference type="InterPro" id="IPR027417">
    <property type="entry name" value="P-loop_NTPase"/>
</dbReference>
<dbReference type="PANTHER" id="PTHR12083">
    <property type="entry name" value="BIFUNCTIONAL POLYNUCLEOTIDE PHOSPHATASE/KINASE"/>
    <property type="match status" value="1"/>
</dbReference>
<dbReference type="GO" id="GO:0006281">
    <property type="term" value="P:DNA repair"/>
    <property type="evidence" value="ECO:0007669"/>
    <property type="project" value="TreeGrafter"/>
</dbReference>
<dbReference type="EMBL" id="MVBO01000076">
    <property type="protein sequence ID" value="OZJ03627.1"/>
    <property type="molecule type" value="Genomic_DNA"/>
</dbReference>
<evidence type="ECO:0000313" key="3">
    <source>
        <dbReference type="Proteomes" id="UP000242875"/>
    </source>
</evidence>
<dbReference type="Pfam" id="PF13671">
    <property type="entry name" value="AAA_33"/>
    <property type="match status" value="1"/>
</dbReference>
<evidence type="ECO:0000256" key="1">
    <source>
        <dbReference type="SAM" id="MobiDB-lite"/>
    </source>
</evidence>
<feature type="compositionally biased region" description="Low complexity" evidence="1">
    <location>
        <begin position="224"/>
        <end position="235"/>
    </location>
</feature>
<dbReference type="SUPFAM" id="SSF52540">
    <property type="entry name" value="P-loop containing nucleoside triphosphate hydrolases"/>
    <property type="match status" value="1"/>
</dbReference>
<sequence>MSDSHDSFTVALPSLDMPIRPPHTRQTLILLVGLPGSGKSTFANSLVAAWPHTYTRINQDDLGSRQVCEDTVQHVLSTSSACPVIDRCNFDHRQRKTWIELARHFSVPVDALVMMADERTCRDRIMARTDHPTNVGGVGGVEVLERFVESYKPPRWMGRYNAASEGIQRLGRVWPVEGEWTPDQLIKVMHGLRWTEDANLSGRGRQNILQGRHHPSAQGMREYSSSSTSVQSGVSWAQMAGKRPNEL</sequence>
<dbReference type="GO" id="GO:0046403">
    <property type="term" value="F:polynucleotide 3'-phosphatase activity"/>
    <property type="evidence" value="ECO:0007669"/>
    <property type="project" value="TreeGrafter"/>
</dbReference>
<dbReference type="Proteomes" id="UP000242875">
    <property type="component" value="Unassembled WGS sequence"/>
</dbReference>
<comment type="caution">
    <text evidence="2">The sequence shown here is derived from an EMBL/GenBank/DDBJ whole genome shotgun (WGS) entry which is preliminary data.</text>
</comment>
<dbReference type="Gene3D" id="3.40.50.300">
    <property type="entry name" value="P-loop containing nucleotide triphosphate hydrolases"/>
    <property type="match status" value="1"/>
</dbReference>
<name>A0A261XZ32_9FUNG</name>
<protein>
    <recommendedName>
        <fullName evidence="4">P-loop containing nucleoside triphosphate hydrolase protein</fullName>
    </recommendedName>
</protein>
<keyword evidence="3" id="KW-1185">Reference proteome</keyword>
<evidence type="ECO:0008006" key="4">
    <source>
        <dbReference type="Google" id="ProtNLM"/>
    </source>
</evidence>
<dbReference type="GO" id="GO:0046404">
    <property type="term" value="F:ATP-dependent polydeoxyribonucleotide 5'-hydroxyl-kinase activity"/>
    <property type="evidence" value="ECO:0007669"/>
    <property type="project" value="TreeGrafter"/>
</dbReference>
<gene>
    <name evidence="2" type="ORF">BZG36_03732</name>
</gene>
<dbReference type="OrthoDB" id="3512845at2759"/>
<accession>A0A261XZ32</accession>
<organism evidence="2 3">
    <name type="scientific">Bifiguratus adelaidae</name>
    <dbReference type="NCBI Taxonomy" id="1938954"/>
    <lineage>
        <taxon>Eukaryota</taxon>
        <taxon>Fungi</taxon>
        <taxon>Fungi incertae sedis</taxon>
        <taxon>Mucoromycota</taxon>
        <taxon>Mucoromycotina</taxon>
        <taxon>Endogonomycetes</taxon>
        <taxon>Endogonales</taxon>
        <taxon>Endogonales incertae sedis</taxon>
        <taxon>Bifiguratus</taxon>
    </lineage>
</organism>
<proteinExistence type="predicted"/>
<feature type="region of interest" description="Disordered" evidence="1">
    <location>
        <begin position="216"/>
        <end position="247"/>
    </location>
</feature>